<feature type="compositionally biased region" description="Polar residues" evidence="1">
    <location>
        <begin position="264"/>
        <end position="274"/>
    </location>
</feature>
<comment type="caution">
    <text evidence="2">The sequence shown here is derived from an EMBL/GenBank/DDBJ whole genome shotgun (WGS) entry which is preliminary data.</text>
</comment>
<feature type="compositionally biased region" description="Polar residues" evidence="1">
    <location>
        <begin position="297"/>
        <end position="308"/>
    </location>
</feature>
<feature type="region of interest" description="Disordered" evidence="1">
    <location>
        <begin position="256"/>
        <end position="318"/>
    </location>
</feature>
<organism evidence="2 3">
    <name type="scientific">Lithohypha guttulata</name>
    <dbReference type="NCBI Taxonomy" id="1690604"/>
    <lineage>
        <taxon>Eukaryota</taxon>
        <taxon>Fungi</taxon>
        <taxon>Dikarya</taxon>
        <taxon>Ascomycota</taxon>
        <taxon>Pezizomycotina</taxon>
        <taxon>Eurotiomycetes</taxon>
        <taxon>Chaetothyriomycetidae</taxon>
        <taxon>Chaetothyriales</taxon>
        <taxon>Trichomeriaceae</taxon>
        <taxon>Lithohypha</taxon>
    </lineage>
</organism>
<dbReference type="EMBL" id="JAVRRJ010000002">
    <property type="protein sequence ID" value="KAK5088898.1"/>
    <property type="molecule type" value="Genomic_DNA"/>
</dbReference>
<name>A0AAN7T576_9EURO</name>
<sequence length="479" mass="53138">MSARNQEAPDFNPPTNNVVDHQRVFNCLVEAVNYIHASMQLLYGPRIFTPLQPPTVNSPRPGPTFNPHAPEFQPPTTFPVPNTSATASQGPRSIAGRNVTSSQARRNSTHPHTRTAFADDFGPTPDTVSRLQDSLLNTPVATELYVPSRNPSEKPWMNTETGERPHYTSIKLPGLQDGLIDATIMRGPGDPAAVRAEDVRSDTEKEALVRESELAESMDAEMDIDDSMSRVRYQRRGGSIRRGSVVRRNQAALAQHDADIARGFSSTGSTSDPQPTEGYRPTAQPDDSQADEEDPNSDTNGGTETQPTGIRGGSGEEVKKQQAIFKPFDLDADFDEMLNTKPMPQSAADVELHPQYSDERAELLRKTDDLPVVAIFRDEIEREGIARGFERPDANVQKWHELVRWYQTRATSELQREMKLIVQNKQVFYGMSRERDAEAFGVTARKKREAEEAALEEHVKKSWDDVGKAAWGLSSSGGS</sequence>
<evidence type="ECO:0000313" key="2">
    <source>
        <dbReference type="EMBL" id="KAK5088898.1"/>
    </source>
</evidence>
<dbReference type="Proteomes" id="UP001309876">
    <property type="component" value="Unassembled WGS sequence"/>
</dbReference>
<protein>
    <submittedName>
        <fullName evidence="2">Uncharacterized protein</fullName>
    </submittedName>
</protein>
<evidence type="ECO:0000256" key="1">
    <source>
        <dbReference type="SAM" id="MobiDB-lite"/>
    </source>
</evidence>
<reference evidence="2 3" key="1">
    <citation type="submission" date="2023-08" db="EMBL/GenBank/DDBJ databases">
        <title>Black Yeasts Isolated from many extreme environments.</title>
        <authorList>
            <person name="Coleine C."/>
            <person name="Stajich J.E."/>
            <person name="Selbmann L."/>
        </authorList>
    </citation>
    <scope>NUCLEOTIDE SEQUENCE [LARGE SCALE GENOMIC DNA]</scope>
    <source>
        <strain evidence="2 3">CCFEE 5910</strain>
    </source>
</reference>
<gene>
    <name evidence="2" type="ORF">LTR05_003120</name>
</gene>
<evidence type="ECO:0000313" key="3">
    <source>
        <dbReference type="Proteomes" id="UP001309876"/>
    </source>
</evidence>
<feature type="region of interest" description="Disordered" evidence="1">
    <location>
        <begin position="53"/>
        <end position="123"/>
    </location>
</feature>
<keyword evidence="3" id="KW-1185">Reference proteome</keyword>
<dbReference type="AlphaFoldDB" id="A0AAN7T576"/>
<accession>A0AAN7T576</accession>
<feature type="compositionally biased region" description="Polar residues" evidence="1">
    <location>
        <begin position="79"/>
        <end position="91"/>
    </location>
</feature>
<feature type="region of interest" description="Disordered" evidence="1">
    <location>
        <begin position="146"/>
        <end position="165"/>
    </location>
</feature>
<proteinExistence type="predicted"/>